<dbReference type="GO" id="GO:0016705">
    <property type="term" value="F:oxidoreductase activity, acting on paired donors, with incorporation or reduction of molecular oxygen"/>
    <property type="evidence" value="ECO:0007669"/>
    <property type="project" value="InterPro"/>
</dbReference>
<feature type="transmembrane region" description="Helical" evidence="5">
    <location>
        <begin position="14"/>
        <end position="35"/>
    </location>
</feature>
<dbReference type="CDD" id="cd11051">
    <property type="entry name" value="CYP59-like"/>
    <property type="match status" value="1"/>
</dbReference>
<dbReference type="GO" id="GO:0004497">
    <property type="term" value="F:monooxygenase activity"/>
    <property type="evidence" value="ECO:0007669"/>
    <property type="project" value="UniProtKB-KW"/>
</dbReference>
<dbReference type="AlphaFoldDB" id="A0A8H6J778"/>
<dbReference type="PRINTS" id="PR00385">
    <property type="entry name" value="P450"/>
</dbReference>
<evidence type="ECO:0000256" key="5">
    <source>
        <dbReference type="SAM" id="Phobius"/>
    </source>
</evidence>
<comment type="cofactor">
    <cofactor evidence="4">
        <name>heme</name>
        <dbReference type="ChEBI" id="CHEBI:30413"/>
    </cofactor>
</comment>
<accession>A0A8H6J778</accession>
<dbReference type="Pfam" id="PF00067">
    <property type="entry name" value="p450"/>
    <property type="match status" value="1"/>
</dbReference>
<dbReference type="InterPro" id="IPR001128">
    <property type="entry name" value="Cyt_P450"/>
</dbReference>
<gene>
    <name evidence="6" type="ORF">CSOJ01_07979</name>
</gene>
<keyword evidence="6" id="KW-0560">Oxidoreductase</keyword>
<dbReference type="PANTHER" id="PTHR24305:SF222">
    <property type="entry name" value="CYTOCHROME P450 MONOOXYGENASE STCS"/>
    <property type="match status" value="1"/>
</dbReference>
<evidence type="ECO:0000313" key="6">
    <source>
        <dbReference type="EMBL" id="KAF6807777.1"/>
    </source>
</evidence>
<dbReference type="GO" id="GO:0020037">
    <property type="term" value="F:heme binding"/>
    <property type="evidence" value="ECO:0007669"/>
    <property type="project" value="InterPro"/>
</dbReference>
<keyword evidence="5" id="KW-1133">Transmembrane helix</keyword>
<keyword evidence="7" id="KW-1185">Reference proteome</keyword>
<dbReference type="PRINTS" id="PR00463">
    <property type="entry name" value="EP450I"/>
</dbReference>
<keyword evidence="3 4" id="KW-0408">Iron</keyword>
<keyword evidence="6" id="KW-0503">Monooxygenase</keyword>
<keyword evidence="2 4" id="KW-0479">Metal-binding</keyword>
<keyword evidence="5" id="KW-0812">Transmembrane</keyword>
<evidence type="ECO:0000256" key="4">
    <source>
        <dbReference type="PIRSR" id="PIRSR602401-1"/>
    </source>
</evidence>
<dbReference type="SUPFAM" id="SSF48264">
    <property type="entry name" value="Cytochrome P450"/>
    <property type="match status" value="1"/>
</dbReference>
<dbReference type="InterPro" id="IPR050121">
    <property type="entry name" value="Cytochrome_P450_monoxygenase"/>
</dbReference>
<evidence type="ECO:0000256" key="3">
    <source>
        <dbReference type="ARBA" id="ARBA00023004"/>
    </source>
</evidence>
<dbReference type="GO" id="GO:0005506">
    <property type="term" value="F:iron ion binding"/>
    <property type="evidence" value="ECO:0007669"/>
    <property type="project" value="InterPro"/>
</dbReference>
<dbReference type="InterPro" id="IPR002401">
    <property type="entry name" value="Cyt_P450_E_grp-I"/>
</dbReference>
<keyword evidence="1 4" id="KW-0349">Heme</keyword>
<evidence type="ECO:0000313" key="7">
    <source>
        <dbReference type="Proteomes" id="UP000652219"/>
    </source>
</evidence>
<evidence type="ECO:0000256" key="2">
    <source>
        <dbReference type="ARBA" id="ARBA00022723"/>
    </source>
</evidence>
<keyword evidence="5" id="KW-0472">Membrane</keyword>
<comment type="caution">
    <text evidence="6">The sequence shown here is derived from an EMBL/GenBank/DDBJ whole genome shotgun (WGS) entry which is preliminary data.</text>
</comment>
<feature type="binding site" description="axial binding residue" evidence="4">
    <location>
        <position position="483"/>
    </location>
    <ligand>
        <name>heme</name>
        <dbReference type="ChEBI" id="CHEBI:30413"/>
    </ligand>
    <ligandPart>
        <name>Fe</name>
        <dbReference type="ChEBI" id="CHEBI:18248"/>
    </ligandPart>
</feature>
<dbReference type="Gene3D" id="1.10.630.10">
    <property type="entry name" value="Cytochrome P450"/>
    <property type="match status" value="1"/>
</dbReference>
<dbReference type="InterPro" id="IPR036396">
    <property type="entry name" value="Cyt_P450_sf"/>
</dbReference>
<proteinExistence type="predicted"/>
<dbReference type="PANTHER" id="PTHR24305">
    <property type="entry name" value="CYTOCHROME P450"/>
    <property type="match status" value="1"/>
</dbReference>
<evidence type="ECO:0000256" key="1">
    <source>
        <dbReference type="ARBA" id="ARBA00022617"/>
    </source>
</evidence>
<protein>
    <submittedName>
        <fullName evidence="6">Afln vera monooxygenase</fullName>
    </submittedName>
</protein>
<sequence>MVQVELTTIDGQRLRAACLVAAVSAVLYFLTKFYAARERMWKMQRANLPMPRFSFLAGHFPVLGKIMRSLPSDSIIHNIMWHISKDFPNGIFYLSLWPFSGTVMVIADADAAAQLEGSVLAKGIDIVHPLEKITGGRSLLTMKGDEWKRWRRLFNPGFSPAYMMGLAPAIADEVAVFRQKLLDRCDDRSGRSGVFPLEDLTLKLTFDIIGSVVLDAQLRNQVQEHPMALALRKQIEWTSFREPLTPLTALLTIRPLVQWWNGRKVDAYISDELDKRLEEPSNEKPSPAGMSKSRSVASLFIDEYRKEMRARGLEPSKKAIKEIITPQIRLFLFAGHDTTSSTLQYCYYLLWRNQDVHNRVIMEHQELFGRDPSRVRDRIHEDPQVLNKIPYTTAFIKEVLRIFPPAGAMRQGRSDIDIIDADGRAHPTEGCNVWTLTLAIHHNPRHWKDPEECIPERWLVGPEDPLYPPKGAWRPFEFGPRSCIGQTLAMSELKVALAMTAREFRIAPAYGEWDRLRPRRGIKTVNGDRVYQAVVGGGGAHPADGFPVRVQLI</sequence>
<dbReference type="Proteomes" id="UP000652219">
    <property type="component" value="Unassembled WGS sequence"/>
</dbReference>
<organism evidence="6 7">
    <name type="scientific">Colletotrichum sojae</name>
    <dbReference type="NCBI Taxonomy" id="2175907"/>
    <lineage>
        <taxon>Eukaryota</taxon>
        <taxon>Fungi</taxon>
        <taxon>Dikarya</taxon>
        <taxon>Ascomycota</taxon>
        <taxon>Pezizomycotina</taxon>
        <taxon>Sordariomycetes</taxon>
        <taxon>Hypocreomycetidae</taxon>
        <taxon>Glomerellales</taxon>
        <taxon>Glomerellaceae</taxon>
        <taxon>Colletotrichum</taxon>
        <taxon>Colletotrichum orchidearum species complex</taxon>
    </lineage>
</organism>
<name>A0A8H6J778_9PEZI</name>
<reference evidence="6 7" key="1">
    <citation type="journal article" date="2020" name="Phytopathology">
        <title>Genome Sequence Resources of Colletotrichum truncatum, C. plurivorum, C. musicola, and C. sojae: Four Species Pathogenic to Soybean (Glycine max).</title>
        <authorList>
            <person name="Rogerio F."/>
            <person name="Boufleur T.R."/>
            <person name="Ciampi-Guillardi M."/>
            <person name="Sukno S.A."/>
            <person name="Thon M.R."/>
            <person name="Massola Junior N.S."/>
            <person name="Baroncelli R."/>
        </authorList>
    </citation>
    <scope>NUCLEOTIDE SEQUENCE [LARGE SCALE GENOMIC DNA]</scope>
    <source>
        <strain evidence="6 7">LFN0009</strain>
    </source>
</reference>
<dbReference type="EMBL" id="WIGN01000130">
    <property type="protein sequence ID" value="KAF6807777.1"/>
    <property type="molecule type" value="Genomic_DNA"/>
</dbReference>